<evidence type="ECO:0000256" key="5">
    <source>
        <dbReference type="ARBA" id="ARBA00023136"/>
    </source>
</evidence>
<dbReference type="Proteomes" id="UP000001292">
    <property type="component" value="Unassembled WGS sequence"/>
</dbReference>
<evidence type="ECO:0000256" key="4">
    <source>
        <dbReference type="ARBA" id="ARBA00022989"/>
    </source>
</evidence>
<evidence type="ECO:0000313" key="8">
    <source>
        <dbReference type="Proteomes" id="UP000001292"/>
    </source>
</evidence>
<evidence type="ECO:0000256" key="3">
    <source>
        <dbReference type="ARBA" id="ARBA00022692"/>
    </source>
</evidence>
<feature type="transmembrane region" description="Helical" evidence="6">
    <location>
        <begin position="5"/>
        <end position="21"/>
    </location>
</feature>
<dbReference type="STRING" id="7238.B4IDC4"/>
<keyword evidence="8" id="KW-1185">Reference proteome</keyword>
<dbReference type="GO" id="GO:0050909">
    <property type="term" value="P:sensory perception of taste"/>
    <property type="evidence" value="ECO:0007669"/>
    <property type="project" value="InterPro"/>
</dbReference>
<dbReference type="InterPro" id="IPR013604">
    <property type="entry name" value="7TM_chemorcpt"/>
</dbReference>
<keyword evidence="3 6" id="KW-0812">Transmembrane</keyword>
<accession>B4IDC4</accession>
<gene>
    <name evidence="7" type="primary">Dsec\GM16592</name>
    <name evidence="7" type="ORF">Dsec_GM16592</name>
</gene>
<dbReference type="Pfam" id="PF08395">
    <property type="entry name" value="7tm_7"/>
    <property type="match status" value="1"/>
</dbReference>
<dbReference type="OMA" id="VAEFTCF"/>
<reference evidence="7 8" key="1">
    <citation type="journal article" date="2007" name="Nature">
        <title>Evolution of genes and genomes on the Drosophila phylogeny.</title>
        <authorList>
            <consortium name="Drosophila 12 Genomes Consortium"/>
            <person name="Clark A.G."/>
            <person name="Eisen M.B."/>
            <person name="Smith D.R."/>
            <person name="Bergman C.M."/>
            <person name="Oliver B."/>
            <person name="Markow T.A."/>
            <person name="Kaufman T.C."/>
            <person name="Kellis M."/>
            <person name="Gelbart W."/>
            <person name="Iyer V.N."/>
            <person name="Pollard D.A."/>
            <person name="Sackton T.B."/>
            <person name="Larracuente A.M."/>
            <person name="Singh N.D."/>
            <person name="Abad J.P."/>
            <person name="Abt D.N."/>
            <person name="Adryan B."/>
            <person name="Aguade M."/>
            <person name="Akashi H."/>
            <person name="Anderson W.W."/>
            <person name="Aquadro C.F."/>
            <person name="Ardell D.H."/>
            <person name="Arguello R."/>
            <person name="Artieri C.G."/>
            <person name="Barbash D.A."/>
            <person name="Barker D."/>
            <person name="Barsanti P."/>
            <person name="Batterham P."/>
            <person name="Batzoglou S."/>
            <person name="Begun D."/>
            <person name="Bhutkar A."/>
            <person name="Blanco E."/>
            <person name="Bosak S.A."/>
            <person name="Bradley R.K."/>
            <person name="Brand A.D."/>
            <person name="Brent M.R."/>
            <person name="Brooks A.N."/>
            <person name="Brown R.H."/>
            <person name="Butlin R.K."/>
            <person name="Caggese C."/>
            <person name="Calvi B.R."/>
            <person name="Bernardo de Carvalho A."/>
            <person name="Caspi A."/>
            <person name="Castrezana S."/>
            <person name="Celniker S.E."/>
            <person name="Chang J.L."/>
            <person name="Chapple C."/>
            <person name="Chatterji S."/>
            <person name="Chinwalla A."/>
            <person name="Civetta A."/>
            <person name="Clifton S.W."/>
            <person name="Comeron J.M."/>
            <person name="Costello J.C."/>
            <person name="Coyne J.A."/>
            <person name="Daub J."/>
            <person name="David R.G."/>
            <person name="Delcher A.L."/>
            <person name="Delehaunty K."/>
            <person name="Do C.B."/>
            <person name="Ebling H."/>
            <person name="Edwards K."/>
            <person name="Eickbush T."/>
            <person name="Evans J.D."/>
            <person name="Filipski A."/>
            <person name="Findeiss S."/>
            <person name="Freyhult E."/>
            <person name="Fulton L."/>
            <person name="Fulton R."/>
            <person name="Garcia A.C."/>
            <person name="Gardiner A."/>
            <person name="Garfield D.A."/>
            <person name="Garvin B.E."/>
            <person name="Gibson G."/>
            <person name="Gilbert D."/>
            <person name="Gnerre S."/>
            <person name="Godfrey J."/>
            <person name="Good R."/>
            <person name="Gotea V."/>
            <person name="Gravely B."/>
            <person name="Greenberg A.J."/>
            <person name="Griffiths-Jones S."/>
            <person name="Gross S."/>
            <person name="Guigo R."/>
            <person name="Gustafson E.A."/>
            <person name="Haerty W."/>
            <person name="Hahn M.W."/>
            <person name="Halligan D.L."/>
            <person name="Halpern A.L."/>
            <person name="Halter G.M."/>
            <person name="Han M.V."/>
            <person name="Heger A."/>
            <person name="Hillier L."/>
            <person name="Hinrichs A.S."/>
            <person name="Holmes I."/>
            <person name="Hoskins R.A."/>
            <person name="Hubisz M.J."/>
            <person name="Hultmark D."/>
            <person name="Huntley M.A."/>
            <person name="Jaffe D.B."/>
            <person name="Jagadeeshan S."/>
            <person name="Jeck W.R."/>
            <person name="Johnson J."/>
            <person name="Jones C.D."/>
            <person name="Jordan W.C."/>
            <person name="Karpen G.H."/>
            <person name="Kataoka E."/>
            <person name="Keightley P.D."/>
            <person name="Kheradpour P."/>
            <person name="Kirkness E.F."/>
            <person name="Koerich L.B."/>
            <person name="Kristiansen K."/>
            <person name="Kudrna D."/>
            <person name="Kulathinal R.J."/>
            <person name="Kumar S."/>
            <person name="Kwok R."/>
            <person name="Lander E."/>
            <person name="Langley C.H."/>
            <person name="Lapoint R."/>
            <person name="Lazzaro B.P."/>
            <person name="Lee S.J."/>
            <person name="Levesque L."/>
            <person name="Li R."/>
            <person name="Lin C.F."/>
            <person name="Lin M.F."/>
            <person name="Lindblad-Toh K."/>
            <person name="Llopart A."/>
            <person name="Long M."/>
            <person name="Low L."/>
            <person name="Lozovsky E."/>
            <person name="Lu J."/>
            <person name="Luo M."/>
            <person name="Machado C.A."/>
            <person name="Makalowski W."/>
            <person name="Marzo M."/>
            <person name="Matsuda M."/>
            <person name="Matzkin L."/>
            <person name="McAllister B."/>
            <person name="McBride C.S."/>
            <person name="McKernan B."/>
            <person name="McKernan K."/>
            <person name="Mendez-Lago M."/>
            <person name="Minx P."/>
            <person name="Mollenhauer M.U."/>
            <person name="Montooth K."/>
            <person name="Mount S.M."/>
            <person name="Mu X."/>
            <person name="Myers E."/>
            <person name="Negre B."/>
            <person name="Newfeld S."/>
            <person name="Nielsen R."/>
            <person name="Noor M.A."/>
            <person name="O'Grady P."/>
            <person name="Pachter L."/>
            <person name="Papaceit M."/>
            <person name="Parisi M.J."/>
            <person name="Parisi M."/>
            <person name="Parts L."/>
            <person name="Pedersen J.S."/>
            <person name="Pesole G."/>
            <person name="Phillippy A.M."/>
            <person name="Ponting C.P."/>
            <person name="Pop M."/>
            <person name="Porcelli D."/>
            <person name="Powell J.R."/>
            <person name="Prohaska S."/>
            <person name="Pruitt K."/>
            <person name="Puig M."/>
            <person name="Quesneville H."/>
            <person name="Ram K.R."/>
            <person name="Rand D."/>
            <person name="Rasmussen M.D."/>
            <person name="Reed L.K."/>
            <person name="Reenan R."/>
            <person name="Reily A."/>
            <person name="Remington K.A."/>
            <person name="Rieger T.T."/>
            <person name="Ritchie M.G."/>
            <person name="Robin C."/>
            <person name="Rogers Y.H."/>
            <person name="Rohde C."/>
            <person name="Rozas J."/>
            <person name="Rubenfield M.J."/>
            <person name="Ruiz A."/>
            <person name="Russo S."/>
            <person name="Salzberg S.L."/>
            <person name="Sanchez-Gracia A."/>
            <person name="Saranga D.J."/>
            <person name="Sato H."/>
            <person name="Schaeffer S.W."/>
            <person name="Schatz M.C."/>
            <person name="Schlenke T."/>
            <person name="Schwartz R."/>
            <person name="Segarra C."/>
            <person name="Singh R.S."/>
            <person name="Sirot L."/>
            <person name="Sirota M."/>
            <person name="Sisneros N.B."/>
            <person name="Smith C.D."/>
            <person name="Smith T.F."/>
            <person name="Spieth J."/>
            <person name="Stage D.E."/>
            <person name="Stark A."/>
            <person name="Stephan W."/>
            <person name="Strausberg R.L."/>
            <person name="Strempel S."/>
            <person name="Sturgill D."/>
            <person name="Sutton G."/>
            <person name="Sutton G.G."/>
            <person name="Tao W."/>
            <person name="Teichmann S."/>
            <person name="Tobari Y.N."/>
            <person name="Tomimura Y."/>
            <person name="Tsolas J.M."/>
            <person name="Valente V.L."/>
            <person name="Venter E."/>
            <person name="Venter J.C."/>
            <person name="Vicario S."/>
            <person name="Vieira F.G."/>
            <person name="Vilella A.J."/>
            <person name="Villasante A."/>
            <person name="Walenz B."/>
            <person name="Wang J."/>
            <person name="Wasserman M."/>
            <person name="Watts T."/>
            <person name="Wilson D."/>
            <person name="Wilson R.K."/>
            <person name="Wing R.A."/>
            <person name="Wolfner M.F."/>
            <person name="Wong A."/>
            <person name="Wong G.K."/>
            <person name="Wu C.I."/>
            <person name="Wu G."/>
            <person name="Yamamoto D."/>
            <person name="Yang H.P."/>
            <person name="Yang S.P."/>
            <person name="Yorke J.A."/>
            <person name="Yoshida K."/>
            <person name="Zdobnov E."/>
            <person name="Zhang P."/>
            <person name="Zhang Y."/>
            <person name="Zimin A.V."/>
            <person name="Baldwin J."/>
            <person name="Abdouelleil A."/>
            <person name="Abdulkadir J."/>
            <person name="Abebe A."/>
            <person name="Abera B."/>
            <person name="Abreu J."/>
            <person name="Acer S.C."/>
            <person name="Aftuck L."/>
            <person name="Alexander A."/>
            <person name="An P."/>
            <person name="Anderson E."/>
            <person name="Anderson S."/>
            <person name="Arachi H."/>
            <person name="Azer M."/>
            <person name="Bachantsang P."/>
            <person name="Barry A."/>
            <person name="Bayul T."/>
            <person name="Berlin A."/>
            <person name="Bessette D."/>
            <person name="Bloom T."/>
            <person name="Blye J."/>
            <person name="Boguslavskiy L."/>
            <person name="Bonnet C."/>
            <person name="Boukhgalter B."/>
            <person name="Bourzgui I."/>
            <person name="Brown A."/>
            <person name="Cahill P."/>
            <person name="Channer S."/>
            <person name="Cheshatsang Y."/>
            <person name="Chuda L."/>
            <person name="Citroen M."/>
            <person name="Collymore A."/>
            <person name="Cooke P."/>
            <person name="Costello M."/>
            <person name="D'Aco K."/>
            <person name="Daza R."/>
            <person name="De Haan G."/>
            <person name="DeGray S."/>
            <person name="DeMaso C."/>
            <person name="Dhargay N."/>
            <person name="Dooley K."/>
            <person name="Dooley E."/>
            <person name="Doricent M."/>
            <person name="Dorje P."/>
            <person name="Dorjee K."/>
            <person name="Dupes A."/>
            <person name="Elong R."/>
            <person name="Falk J."/>
            <person name="Farina A."/>
            <person name="Faro S."/>
            <person name="Ferguson D."/>
            <person name="Fisher S."/>
            <person name="Foley C.D."/>
            <person name="Franke A."/>
            <person name="Friedrich D."/>
            <person name="Gadbois L."/>
            <person name="Gearin G."/>
            <person name="Gearin C.R."/>
            <person name="Giannoukos G."/>
            <person name="Goode T."/>
            <person name="Graham J."/>
            <person name="Grandbois E."/>
            <person name="Grewal S."/>
            <person name="Gyaltsen K."/>
            <person name="Hafez N."/>
            <person name="Hagos B."/>
            <person name="Hall J."/>
            <person name="Henson C."/>
            <person name="Hollinger A."/>
            <person name="Honan T."/>
            <person name="Huard M.D."/>
            <person name="Hughes L."/>
            <person name="Hurhula B."/>
            <person name="Husby M.E."/>
            <person name="Kamat A."/>
            <person name="Kanga B."/>
            <person name="Kashin S."/>
            <person name="Khazanovich D."/>
            <person name="Kisner P."/>
            <person name="Lance K."/>
            <person name="Lara M."/>
            <person name="Lee W."/>
            <person name="Lennon N."/>
            <person name="Letendre F."/>
            <person name="LeVine R."/>
            <person name="Lipovsky A."/>
            <person name="Liu X."/>
            <person name="Liu J."/>
            <person name="Liu S."/>
            <person name="Lokyitsang T."/>
            <person name="Lokyitsang Y."/>
            <person name="Lubonja R."/>
            <person name="Lui A."/>
            <person name="MacDonald P."/>
            <person name="Magnisalis V."/>
            <person name="Maru K."/>
            <person name="Matthews C."/>
            <person name="McCusker W."/>
            <person name="McDonough S."/>
            <person name="Mehta T."/>
            <person name="Meldrim J."/>
            <person name="Meneus L."/>
            <person name="Mihai O."/>
            <person name="Mihalev A."/>
            <person name="Mihova T."/>
            <person name="Mittelman R."/>
            <person name="Mlenga V."/>
            <person name="Montmayeur A."/>
            <person name="Mulrain L."/>
            <person name="Navidi A."/>
            <person name="Naylor J."/>
            <person name="Negash T."/>
            <person name="Nguyen T."/>
            <person name="Nguyen N."/>
            <person name="Nicol R."/>
            <person name="Norbu C."/>
            <person name="Norbu N."/>
            <person name="Novod N."/>
            <person name="O'Neill B."/>
            <person name="Osman S."/>
            <person name="Markiewicz E."/>
            <person name="Oyono O.L."/>
            <person name="Patti C."/>
            <person name="Phunkhang P."/>
            <person name="Pierre F."/>
            <person name="Priest M."/>
            <person name="Raghuraman S."/>
            <person name="Rege F."/>
            <person name="Reyes R."/>
            <person name="Rise C."/>
            <person name="Rogov P."/>
            <person name="Ross K."/>
            <person name="Ryan E."/>
            <person name="Settipalli S."/>
            <person name="Shea T."/>
            <person name="Sherpa N."/>
            <person name="Shi L."/>
            <person name="Shih D."/>
            <person name="Sparrow T."/>
            <person name="Spaulding J."/>
            <person name="Stalker J."/>
            <person name="Stange-Thomann N."/>
            <person name="Stavropoulos S."/>
            <person name="Stone C."/>
            <person name="Strader C."/>
            <person name="Tesfaye S."/>
            <person name="Thomson T."/>
            <person name="Thoulutsang Y."/>
            <person name="Thoulutsang D."/>
            <person name="Topham K."/>
            <person name="Topping I."/>
            <person name="Tsamla T."/>
            <person name="Vassiliev H."/>
            <person name="Vo A."/>
            <person name="Wangchuk T."/>
            <person name="Wangdi T."/>
            <person name="Weiand M."/>
            <person name="Wilkinson J."/>
            <person name="Wilson A."/>
            <person name="Yadav S."/>
            <person name="Young G."/>
            <person name="Yu Q."/>
            <person name="Zembek L."/>
            <person name="Zhong D."/>
            <person name="Zimmer A."/>
            <person name="Zwirko Z."/>
            <person name="Jaffe D.B."/>
            <person name="Alvarez P."/>
            <person name="Brockman W."/>
            <person name="Butler J."/>
            <person name="Chin C."/>
            <person name="Gnerre S."/>
            <person name="Grabherr M."/>
            <person name="Kleber M."/>
            <person name="Mauceli E."/>
            <person name="MacCallum I."/>
        </authorList>
    </citation>
    <scope>NUCLEOTIDE SEQUENCE [LARGE SCALE GENOMIC DNA]</scope>
    <source>
        <strain evidence="8">Rob3c / Tucson 14021-0248.25</strain>
    </source>
</reference>
<dbReference type="PhylomeDB" id="B4IDC4"/>
<proteinExistence type="predicted"/>
<keyword evidence="2" id="KW-1003">Cell membrane</keyword>
<feature type="transmembrane region" description="Helical" evidence="6">
    <location>
        <begin position="109"/>
        <end position="127"/>
    </location>
</feature>
<sequence>MAVFLAVNIIVCFYMIVYRISLSKMSFFVMLIMFPLALANNFMDFWLSIKVCDLLQKTGTQTSMILKLFSDIENMDKDIERSISDFSLYCSHRRFKFLHCGLFYVNREMGFEMFVAGVLYLLYLVQFDYMNL</sequence>
<dbReference type="EMBL" id="CH480829">
    <property type="protein sequence ID" value="EDW45550.1"/>
    <property type="molecule type" value="Genomic_DNA"/>
</dbReference>
<evidence type="ECO:0000313" key="7">
    <source>
        <dbReference type="EMBL" id="EDW45550.1"/>
    </source>
</evidence>
<evidence type="ECO:0000256" key="6">
    <source>
        <dbReference type="SAM" id="Phobius"/>
    </source>
</evidence>
<keyword evidence="4 6" id="KW-1133">Transmembrane helix</keyword>
<feature type="transmembrane region" description="Helical" evidence="6">
    <location>
        <begin position="27"/>
        <end position="47"/>
    </location>
</feature>
<protein>
    <submittedName>
        <fullName evidence="7">GM16592</fullName>
    </submittedName>
</protein>
<name>B4IDC4_DROSE</name>
<dbReference type="GO" id="GO:0005886">
    <property type="term" value="C:plasma membrane"/>
    <property type="evidence" value="ECO:0007669"/>
    <property type="project" value="UniProtKB-SubCell"/>
</dbReference>
<evidence type="ECO:0000256" key="1">
    <source>
        <dbReference type="ARBA" id="ARBA00004651"/>
    </source>
</evidence>
<keyword evidence="5 6" id="KW-0472">Membrane</keyword>
<dbReference type="AlphaFoldDB" id="B4IDC4"/>
<comment type="subcellular location">
    <subcellularLocation>
        <location evidence="1">Cell membrane</location>
        <topology evidence="1">Multi-pass membrane protein</topology>
    </subcellularLocation>
</comment>
<dbReference type="HOGENOM" id="CLU_1919241_0_0_1"/>
<evidence type="ECO:0000256" key="2">
    <source>
        <dbReference type="ARBA" id="ARBA00022475"/>
    </source>
</evidence>
<organism evidence="8">
    <name type="scientific">Drosophila sechellia</name>
    <name type="common">Fruit fly</name>
    <dbReference type="NCBI Taxonomy" id="7238"/>
    <lineage>
        <taxon>Eukaryota</taxon>
        <taxon>Metazoa</taxon>
        <taxon>Ecdysozoa</taxon>
        <taxon>Arthropoda</taxon>
        <taxon>Hexapoda</taxon>
        <taxon>Insecta</taxon>
        <taxon>Pterygota</taxon>
        <taxon>Neoptera</taxon>
        <taxon>Endopterygota</taxon>
        <taxon>Diptera</taxon>
        <taxon>Brachycera</taxon>
        <taxon>Muscomorpha</taxon>
        <taxon>Ephydroidea</taxon>
        <taxon>Drosophilidae</taxon>
        <taxon>Drosophila</taxon>
        <taxon>Sophophora</taxon>
    </lineage>
</organism>
<dbReference type="KEGG" id="dse:6617409"/>